<gene>
    <name evidence="2" type="ORF">GUJ93_ZPchr0001g29531</name>
</gene>
<sequence>MASMDGAPRVWSLNIMAPEAETDVDARPVLVPRGNKAKSAHAAARKPSPKPTRKADAAVGTPKKPVAAAADGAGAGKGSSPLLSTRWTQPSLRKHDMPVHLNILVNVSCSSEASVESLYGRPSDRRLEKKFSRYGVPRRGN</sequence>
<dbReference type="Proteomes" id="UP000729402">
    <property type="component" value="Unassembled WGS sequence"/>
</dbReference>
<feature type="compositionally biased region" description="Basic and acidic residues" evidence="1">
    <location>
        <begin position="122"/>
        <end position="131"/>
    </location>
</feature>
<feature type="region of interest" description="Disordered" evidence="1">
    <location>
        <begin position="116"/>
        <end position="141"/>
    </location>
</feature>
<reference evidence="2" key="2">
    <citation type="submission" date="2021-02" db="EMBL/GenBank/DDBJ databases">
        <authorList>
            <person name="Kimball J.A."/>
            <person name="Haas M.W."/>
            <person name="Macchietto M."/>
            <person name="Kono T."/>
            <person name="Duquette J."/>
            <person name="Shao M."/>
        </authorList>
    </citation>
    <scope>NUCLEOTIDE SEQUENCE</scope>
    <source>
        <tissue evidence="2">Fresh leaf tissue</tissue>
    </source>
</reference>
<comment type="caution">
    <text evidence="2">The sequence shown here is derived from an EMBL/GenBank/DDBJ whole genome shotgun (WGS) entry which is preliminary data.</text>
</comment>
<accession>A0A8J5S9D4</accession>
<organism evidence="2 3">
    <name type="scientific">Zizania palustris</name>
    <name type="common">Northern wild rice</name>
    <dbReference type="NCBI Taxonomy" id="103762"/>
    <lineage>
        <taxon>Eukaryota</taxon>
        <taxon>Viridiplantae</taxon>
        <taxon>Streptophyta</taxon>
        <taxon>Embryophyta</taxon>
        <taxon>Tracheophyta</taxon>
        <taxon>Spermatophyta</taxon>
        <taxon>Magnoliopsida</taxon>
        <taxon>Liliopsida</taxon>
        <taxon>Poales</taxon>
        <taxon>Poaceae</taxon>
        <taxon>BOP clade</taxon>
        <taxon>Oryzoideae</taxon>
        <taxon>Oryzeae</taxon>
        <taxon>Zizaniinae</taxon>
        <taxon>Zizania</taxon>
    </lineage>
</organism>
<name>A0A8J5S9D4_ZIZPA</name>
<evidence type="ECO:0000313" key="2">
    <source>
        <dbReference type="EMBL" id="KAG8052746.1"/>
    </source>
</evidence>
<proteinExistence type="predicted"/>
<feature type="region of interest" description="Disordered" evidence="1">
    <location>
        <begin position="15"/>
        <end position="85"/>
    </location>
</feature>
<keyword evidence="3" id="KW-1185">Reference proteome</keyword>
<protein>
    <submittedName>
        <fullName evidence="2">Uncharacterized protein</fullName>
    </submittedName>
</protein>
<dbReference type="EMBL" id="JAAALK010000288">
    <property type="protein sequence ID" value="KAG8052746.1"/>
    <property type="molecule type" value="Genomic_DNA"/>
</dbReference>
<dbReference type="AlphaFoldDB" id="A0A8J5S9D4"/>
<feature type="compositionally biased region" description="Basic residues" evidence="1">
    <location>
        <begin position="35"/>
        <end position="52"/>
    </location>
</feature>
<evidence type="ECO:0000256" key="1">
    <source>
        <dbReference type="SAM" id="MobiDB-lite"/>
    </source>
</evidence>
<evidence type="ECO:0000313" key="3">
    <source>
        <dbReference type="Proteomes" id="UP000729402"/>
    </source>
</evidence>
<reference evidence="2" key="1">
    <citation type="journal article" date="2021" name="bioRxiv">
        <title>Whole Genome Assembly and Annotation of Northern Wild Rice, Zizania palustris L., Supports a Whole Genome Duplication in the Zizania Genus.</title>
        <authorList>
            <person name="Haas M."/>
            <person name="Kono T."/>
            <person name="Macchietto M."/>
            <person name="Millas R."/>
            <person name="McGilp L."/>
            <person name="Shao M."/>
            <person name="Duquette J."/>
            <person name="Hirsch C.N."/>
            <person name="Kimball J."/>
        </authorList>
    </citation>
    <scope>NUCLEOTIDE SEQUENCE</scope>
    <source>
        <tissue evidence="2">Fresh leaf tissue</tissue>
    </source>
</reference>